<evidence type="ECO:0000256" key="3">
    <source>
        <dbReference type="SAM" id="Phobius"/>
    </source>
</evidence>
<dbReference type="NCBIfam" id="TIGR01076">
    <property type="entry name" value="sortase_fam"/>
    <property type="match status" value="1"/>
</dbReference>
<dbReference type="OrthoDB" id="5242161at2"/>
<dbReference type="InterPro" id="IPR023365">
    <property type="entry name" value="Sortase_dom-sf"/>
</dbReference>
<sequence length="325" mass="35454">MCRHGDPRAATRWRTLLAGCALLVVSALCVTIPFGMQHANRNRLADTGTRHATAAAVMDRDTRDRELDEARSYNQRLAAAGQTVLGDNPDPFSGTDDPAYDTDYLHALDMPEDGIMATIRYPSLGISLPVRHGTGTDTLSRGAGHLYGTSLPVGGTDTHTVISAHTGLADTLMFDKLHSLGGRARVGDVFYLTVLDRTLAYKVTGIQVVDPDDFDALTIQPGKDMATLLTCTPYGVNNKRLLVTGERAAMPAQAPLPAQAPEDRTWLWVWAPIAALWVGVLTIIAVSLARHGRRRPPHLHQRRPRHEPAPDTLEFRIIQPETSLP</sequence>
<reference evidence="4 5" key="1">
    <citation type="submission" date="2018-09" db="EMBL/GenBank/DDBJ databases">
        <title>Characterization of the phylogenetic diversity of five novel species belonging to the genus Bifidobacterium.</title>
        <authorList>
            <person name="Lugli G.A."/>
            <person name="Duranti S."/>
            <person name="Milani C."/>
        </authorList>
    </citation>
    <scope>NUCLEOTIDE SEQUENCE [LARGE SCALE GENOMIC DNA]</scope>
    <source>
        <strain evidence="4 5">2020B</strain>
    </source>
</reference>
<dbReference type="EMBL" id="QXGI01000001">
    <property type="protein sequence ID" value="RSX49776.1"/>
    <property type="molecule type" value="Genomic_DNA"/>
</dbReference>
<dbReference type="InterPro" id="IPR042002">
    <property type="entry name" value="Sortase_C"/>
</dbReference>
<keyword evidence="1" id="KW-0378">Hydrolase</keyword>
<organism evidence="4 5">
    <name type="scientific">Bifidobacterium castoris</name>
    <dbReference type="NCBI Taxonomy" id="2306972"/>
    <lineage>
        <taxon>Bacteria</taxon>
        <taxon>Bacillati</taxon>
        <taxon>Actinomycetota</taxon>
        <taxon>Actinomycetes</taxon>
        <taxon>Bifidobacteriales</taxon>
        <taxon>Bifidobacteriaceae</taxon>
        <taxon>Bifidobacterium</taxon>
    </lineage>
</organism>
<dbReference type="SUPFAM" id="SSF63817">
    <property type="entry name" value="Sortase"/>
    <property type="match status" value="1"/>
</dbReference>
<dbReference type="Pfam" id="PF04203">
    <property type="entry name" value="Sortase"/>
    <property type="match status" value="1"/>
</dbReference>
<evidence type="ECO:0000313" key="5">
    <source>
        <dbReference type="Proteomes" id="UP000288052"/>
    </source>
</evidence>
<keyword evidence="3" id="KW-1133">Transmembrane helix</keyword>
<proteinExistence type="predicted"/>
<gene>
    <name evidence="4" type="ORF">D2E22_0237</name>
</gene>
<evidence type="ECO:0000313" key="4">
    <source>
        <dbReference type="EMBL" id="RSX49776.1"/>
    </source>
</evidence>
<dbReference type="CDD" id="cd05827">
    <property type="entry name" value="Sortase_C"/>
    <property type="match status" value="1"/>
</dbReference>
<dbReference type="GO" id="GO:0016787">
    <property type="term" value="F:hydrolase activity"/>
    <property type="evidence" value="ECO:0007669"/>
    <property type="project" value="UniProtKB-KW"/>
</dbReference>
<name>A0A430FAC2_9BIFI</name>
<keyword evidence="5" id="KW-1185">Reference proteome</keyword>
<dbReference type="RefSeq" id="WP_126031292.1">
    <property type="nucleotide sequence ID" value="NZ_QXGI01000001.1"/>
</dbReference>
<feature type="active site" description="Proton donor/acceptor" evidence="2">
    <location>
        <position position="165"/>
    </location>
</feature>
<dbReference type="Gene3D" id="2.40.260.10">
    <property type="entry name" value="Sortase"/>
    <property type="match status" value="1"/>
</dbReference>
<feature type="transmembrane region" description="Helical" evidence="3">
    <location>
        <begin position="266"/>
        <end position="289"/>
    </location>
</feature>
<dbReference type="NCBIfam" id="NF033745">
    <property type="entry name" value="class_C_sortase"/>
    <property type="match status" value="1"/>
</dbReference>
<evidence type="ECO:0000256" key="1">
    <source>
        <dbReference type="ARBA" id="ARBA00022801"/>
    </source>
</evidence>
<feature type="active site" description="Acyl-thioester intermediate" evidence="2">
    <location>
        <position position="231"/>
    </location>
</feature>
<accession>A0A430FAC2</accession>
<dbReference type="InterPro" id="IPR005754">
    <property type="entry name" value="Sortase"/>
</dbReference>
<keyword evidence="3" id="KW-0472">Membrane</keyword>
<dbReference type="Proteomes" id="UP000288052">
    <property type="component" value="Unassembled WGS sequence"/>
</dbReference>
<evidence type="ECO:0000256" key="2">
    <source>
        <dbReference type="PIRSR" id="PIRSR605754-1"/>
    </source>
</evidence>
<comment type="caution">
    <text evidence="4">The sequence shown here is derived from an EMBL/GenBank/DDBJ whole genome shotgun (WGS) entry which is preliminary data.</text>
</comment>
<dbReference type="AlphaFoldDB" id="A0A430FAC2"/>
<protein>
    <submittedName>
        <fullName evidence="4">Sortase</fullName>
    </submittedName>
</protein>
<keyword evidence="3" id="KW-0812">Transmembrane</keyword>